<sequence length="421" mass="42830">MSSLQPPDSAAAEARRSQTATPAARGSTAPSAGSGARPRTGTPGKRQARSAAPVAAAPVFSHKEFELLQACDDGDIDKVYKLLWDGARVNCRMPGVGSTPLMVACKQGHTKVAAVLIEFGALVKSSDDYAATALHWAANSGDPALVSLVVSKGHLSAADLSKRDTFGSTPLHFASVRNLAGSVQALISAGLDPTSVNNDGRKASDLTTDDTIRAFLQDEEAKAARLAAMRNKRNEEAAGDAQPQSNSKSKKSKKGKSAKSKTKISASSSALKQSRSAGASRNLAGDAAEPRGATRSTAALSVAQSSQRLTSTSSSSLSRARSVRPGSTAASTGAPGASRTTSSQGVAAGAARDANPAGGETSKSSRNGSRTLPSSGAGSTRQIRKADSPNTSDSSLSRGKPPKPNALKGFVAAGPSAPRRL</sequence>
<proteinExistence type="predicted"/>
<protein>
    <recommendedName>
        <fullName evidence="7">Ankyrin repeat protein</fullName>
    </recommendedName>
</protein>
<feature type="compositionally biased region" description="Low complexity" evidence="4">
    <location>
        <begin position="303"/>
        <end position="359"/>
    </location>
</feature>
<evidence type="ECO:0000256" key="3">
    <source>
        <dbReference type="PROSITE-ProRule" id="PRU00023"/>
    </source>
</evidence>
<dbReference type="SMART" id="SM00248">
    <property type="entry name" value="ANK"/>
    <property type="match status" value="3"/>
</dbReference>
<evidence type="ECO:0000256" key="4">
    <source>
        <dbReference type="SAM" id="MobiDB-lite"/>
    </source>
</evidence>
<keyword evidence="1" id="KW-0677">Repeat</keyword>
<feature type="compositionally biased region" description="Polar residues" evidence="4">
    <location>
        <begin position="361"/>
        <end position="381"/>
    </location>
</feature>
<evidence type="ECO:0000256" key="1">
    <source>
        <dbReference type="ARBA" id="ARBA00022737"/>
    </source>
</evidence>
<evidence type="ECO:0000256" key="2">
    <source>
        <dbReference type="ARBA" id="ARBA00023043"/>
    </source>
</evidence>
<feature type="compositionally biased region" description="Basic residues" evidence="4">
    <location>
        <begin position="248"/>
        <end position="262"/>
    </location>
</feature>
<keyword evidence="6" id="KW-1185">Reference proteome</keyword>
<name>A0ABR4NG02_9FUNG</name>
<organism evidence="5 6">
    <name type="scientific">Polyrhizophydium stewartii</name>
    <dbReference type="NCBI Taxonomy" id="2732419"/>
    <lineage>
        <taxon>Eukaryota</taxon>
        <taxon>Fungi</taxon>
        <taxon>Fungi incertae sedis</taxon>
        <taxon>Chytridiomycota</taxon>
        <taxon>Chytridiomycota incertae sedis</taxon>
        <taxon>Chytridiomycetes</taxon>
        <taxon>Rhizophydiales</taxon>
        <taxon>Rhizophydiales incertae sedis</taxon>
        <taxon>Polyrhizophydium</taxon>
    </lineage>
</organism>
<dbReference type="InterPro" id="IPR036770">
    <property type="entry name" value="Ankyrin_rpt-contain_sf"/>
</dbReference>
<dbReference type="EMBL" id="JADGIZ020000006">
    <property type="protein sequence ID" value="KAL2918463.1"/>
    <property type="molecule type" value="Genomic_DNA"/>
</dbReference>
<feature type="repeat" description="ANK" evidence="3">
    <location>
        <begin position="96"/>
        <end position="128"/>
    </location>
</feature>
<dbReference type="PANTHER" id="PTHR24171">
    <property type="entry name" value="ANKYRIN REPEAT DOMAIN-CONTAINING PROTEIN 39-RELATED"/>
    <property type="match status" value="1"/>
</dbReference>
<evidence type="ECO:0000313" key="5">
    <source>
        <dbReference type="EMBL" id="KAL2918463.1"/>
    </source>
</evidence>
<feature type="repeat" description="ANK" evidence="3">
    <location>
        <begin position="166"/>
        <end position="198"/>
    </location>
</feature>
<feature type="compositionally biased region" description="Low complexity" evidence="4">
    <location>
        <begin position="263"/>
        <end position="277"/>
    </location>
</feature>
<gene>
    <name evidence="5" type="ORF">HK105_201864</name>
</gene>
<dbReference type="SUPFAM" id="SSF48403">
    <property type="entry name" value="Ankyrin repeat"/>
    <property type="match status" value="1"/>
</dbReference>
<dbReference type="PROSITE" id="PS50088">
    <property type="entry name" value="ANK_REPEAT"/>
    <property type="match status" value="2"/>
</dbReference>
<keyword evidence="2 3" id="KW-0040">ANK repeat</keyword>
<dbReference type="Pfam" id="PF12796">
    <property type="entry name" value="Ank_2"/>
    <property type="match status" value="1"/>
</dbReference>
<feature type="region of interest" description="Disordered" evidence="4">
    <location>
        <begin position="223"/>
        <end position="421"/>
    </location>
</feature>
<dbReference type="Gene3D" id="1.25.40.20">
    <property type="entry name" value="Ankyrin repeat-containing domain"/>
    <property type="match status" value="2"/>
</dbReference>
<evidence type="ECO:0008006" key="7">
    <source>
        <dbReference type="Google" id="ProtNLM"/>
    </source>
</evidence>
<evidence type="ECO:0000313" key="6">
    <source>
        <dbReference type="Proteomes" id="UP001527925"/>
    </source>
</evidence>
<feature type="compositionally biased region" description="Polar residues" evidence="4">
    <location>
        <begin position="388"/>
        <end position="397"/>
    </location>
</feature>
<dbReference type="PROSITE" id="PS50297">
    <property type="entry name" value="ANK_REP_REGION"/>
    <property type="match status" value="2"/>
</dbReference>
<dbReference type="InterPro" id="IPR002110">
    <property type="entry name" value="Ankyrin_rpt"/>
</dbReference>
<comment type="caution">
    <text evidence="5">The sequence shown here is derived from an EMBL/GenBank/DDBJ whole genome shotgun (WGS) entry which is preliminary data.</text>
</comment>
<dbReference type="Proteomes" id="UP001527925">
    <property type="component" value="Unassembled WGS sequence"/>
</dbReference>
<feature type="region of interest" description="Disordered" evidence="4">
    <location>
        <begin position="1"/>
        <end position="53"/>
    </location>
</feature>
<accession>A0ABR4NG02</accession>
<reference evidence="5 6" key="1">
    <citation type="submission" date="2023-09" db="EMBL/GenBank/DDBJ databases">
        <title>Pangenome analysis of Batrachochytrium dendrobatidis and related Chytrids.</title>
        <authorList>
            <person name="Yacoub M.N."/>
            <person name="Stajich J.E."/>
            <person name="James T.Y."/>
        </authorList>
    </citation>
    <scope>NUCLEOTIDE SEQUENCE [LARGE SCALE GENOMIC DNA]</scope>
    <source>
        <strain evidence="5 6">JEL0888</strain>
    </source>
</reference>